<dbReference type="SUPFAM" id="SSF56436">
    <property type="entry name" value="C-type lectin-like"/>
    <property type="match status" value="1"/>
</dbReference>
<dbReference type="InterPro" id="IPR016186">
    <property type="entry name" value="C-type_lectin-like/link_sf"/>
</dbReference>
<evidence type="ECO:0000259" key="7">
    <source>
        <dbReference type="PROSITE" id="PS50041"/>
    </source>
</evidence>
<dbReference type="InterPro" id="IPR033992">
    <property type="entry name" value="NKR-like_CTLD"/>
</dbReference>
<dbReference type="GO" id="GO:0038023">
    <property type="term" value="F:signaling receptor activity"/>
    <property type="evidence" value="ECO:0007669"/>
    <property type="project" value="TreeGrafter"/>
</dbReference>
<sequence>RFFHFPDSTMDFHRYKISVGVSGALNVLLLVISRRGEHQGKNAACSGKRAPSPRTSTAVGNPGVWEVPRCPQRRWGRGRRLAKRPASSARPLAEGSRCELCPRGWLPFRDWCYWVSEEVKCWRDGCSDCRTKKSRMLVIRDQEEMEFIRNVTQETSLVWIGLSVKSSKSNWTWVDGSVLNRKLFRVKGNAENNSCGVIRKRQINSESCNAEFKWICQTEAILL</sequence>
<dbReference type="Gene3D" id="3.10.100.10">
    <property type="entry name" value="Mannose-Binding Protein A, subunit A"/>
    <property type="match status" value="1"/>
</dbReference>
<proteinExistence type="predicted"/>
<keyword evidence="5" id="KW-1015">Disulfide bond</keyword>
<keyword evidence="9" id="KW-1185">Reference proteome</keyword>
<feature type="region of interest" description="Disordered" evidence="6">
    <location>
        <begin position="41"/>
        <end position="61"/>
    </location>
</feature>
<dbReference type="InterPro" id="IPR051527">
    <property type="entry name" value="KLR_subfamily_B"/>
</dbReference>
<accession>A0A8C4K0R7</accession>
<dbReference type="GO" id="GO:0030246">
    <property type="term" value="F:carbohydrate binding"/>
    <property type="evidence" value="ECO:0007669"/>
    <property type="project" value="UniProtKB-KW"/>
</dbReference>
<dbReference type="CDD" id="cd03593">
    <property type="entry name" value="CLECT_NK_receptors_like"/>
    <property type="match status" value="1"/>
</dbReference>
<dbReference type="InterPro" id="IPR001304">
    <property type="entry name" value="C-type_lectin-like"/>
</dbReference>
<name>A0A8C4K0R7_DRONO</name>
<keyword evidence="4" id="KW-0472">Membrane</keyword>
<reference evidence="8" key="1">
    <citation type="submission" date="2025-08" db="UniProtKB">
        <authorList>
            <consortium name="Ensembl"/>
        </authorList>
    </citation>
    <scope>IDENTIFICATION</scope>
</reference>
<keyword evidence="3" id="KW-0735">Signal-anchor</keyword>
<evidence type="ECO:0000256" key="5">
    <source>
        <dbReference type="ARBA" id="ARBA00023157"/>
    </source>
</evidence>
<dbReference type="InterPro" id="IPR016187">
    <property type="entry name" value="CTDL_fold"/>
</dbReference>
<keyword evidence="2" id="KW-0430">Lectin</keyword>
<evidence type="ECO:0000256" key="3">
    <source>
        <dbReference type="ARBA" id="ARBA00022968"/>
    </source>
</evidence>
<dbReference type="SMART" id="SM00034">
    <property type="entry name" value="CLECT"/>
    <property type="match status" value="1"/>
</dbReference>
<dbReference type="AlphaFoldDB" id="A0A8C4K0R7"/>
<dbReference type="Ensembl" id="ENSDNVT00000019513.1">
    <property type="protein sequence ID" value="ENSDNVP00000016241.1"/>
    <property type="gene ID" value="ENSDNVG00000011393.1"/>
</dbReference>
<comment type="subcellular location">
    <subcellularLocation>
        <location evidence="1">Membrane</location>
        <topology evidence="1">Single-pass type II membrane protein</topology>
    </subcellularLocation>
</comment>
<evidence type="ECO:0000313" key="9">
    <source>
        <dbReference type="Proteomes" id="UP000694423"/>
    </source>
</evidence>
<evidence type="ECO:0000313" key="8">
    <source>
        <dbReference type="Ensembl" id="ENSDNVP00000016241.1"/>
    </source>
</evidence>
<evidence type="ECO:0000256" key="2">
    <source>
        <dbReference type="ARBA" id="ARBA00022734"/>
    </source>
</evidence>
<dbReference type="GO" id="GO:0042269">
    <property type="term" value="P:regulation of natural killer cell mediated cytotoxicity"/>
    <property type="evidence" value="ECO:0007669"/>
    <property type="project" value="TreeGrafter"/>
</dbReference>
<evidence type="ECO:0000256" key="4">
    <source>
        <dbReference type="ARBA" id="ARBA00022989"/>
    </source>
</evidence>
<reference evidence="8" key="2">
    <citation type="submission" date="2025-09" db="UniProtKB">
        <authorList>
            <consortium name="Ensembl"/>
        </authorList>
    </citation>
    <scope>IDENTIFICATION</scope>
</reference>
<evidence type="ECO:0000256" key="1">
    <source>
        <dbReference type="ARBA" id="ARBA00004606"/>
    </source>
</evidence>
<dbReference type="PROSITE" id="PS50041">
    <property type="entry name" value="C_TYPE_LECTIN_2"/>
    <property type="match status" value="1"/>
</dbReference>
<dbReference type="PANTHER" id="PTHR46784:SF1">
    <property type="entry name" value="KILLER CELL LECTIN-LIKE RECEPTOR SUBFAMILY B MEMBER 1"/>
    <property type="match status" value="1"/>
</dbReference>
<evidence type="ECO:0000256" key="6">
    <source>
        <dbReference type="SAM" id="MobiDB-lite"/>
    </source>
</evidence>
<dbReference type="Proteomes" id="UP000694423">
    <property type="component" value="Unplaced"/>
</dbReference>
<protein>
    <recommendedName>
        <fullName evidence="7">C-type lectin domain-containing protein</fullName>
    </recommendedName>
</protein>
<keyword evidence="4" id="KW-1133">Transmembrane helix</keyword>
<dbReference type="GO" id="GO:0005886">
    <property type="term" value="C:plasma membrane"/>
    <property type="evidence" value="ECO:0007669"/>
    <property type="project" value="TreeGrafter"/>
</dbReference>
<dbReference type="GO" id="GO:0009986">
    <property type="term" value="C:cell surface"/>
    <property type="evidence" value="ECO:0007669"/>
    <property type="project" value="TreeGrafter"/>
</dbReference>
<organism evidence="8 9">
    <name type="scientific">Dromaius novaehollandiae</name>
    <name type="common">Emu</name>
    <dbReference type="NCBI Taxonomy" id="8790"/>
    <lineage>
        <taxon>Eukaryota</taxon>
        <taxon>Metazoa</taxon>
        <taxon>Chordata</taxon>
        <taxon>Craniata</taxon>
        <taxon>Vertebrata</taxon>
        <taxon>Euteleostomi</taxon>
        <taxon>Archelosauria</taxon>
        <taxon>Archosauria</taxon>
        <taxon>Dinosauria</taxon>
        <taxon>Saurischia</taxon>
        <taxon>Theropoda</taxon>
        <taxon>Coelurosauria</taxon>
        <taxon>Aves</taxon>
        <taxon>Palaeognathae</taxon>
        <taxon>Casuariiformes</taxon>
        <taxon>Dromaiidae</taxon>
        <taxon>Dromaius</taxon>
    </lineage>
</organism>
<keyword evidence="4" id="KW-0812">Transmembrane</keyword>
<dbReference type="Pfam" id="PF00059">
    <property type="entry name" value="Lectin_C"/>
    <property type="match status" value="1"/>
</dbReference>
<feature type="domain" description="C-type lectin" evidence="7">
    <location>
        <begin position="108"/>
        <end position="217"/>
    </location>
</feature>
<dbReference type="PANTHER" id="PTHR46784">
    <property type="entry name" value="KILLER CELL LECTIN-LIKE RECEPTOR SUBFAMILY B MEMBER 1"/>
    <property type="match status" value="1"/>
</dbReference>